<dbReference type="AlphaFoldDB" id="A0A6A6D867"/>
<feature type="region of interest" description="Disordered" evidence="1">
    <location>
        <begin position="65"/>
        <end position="144"/>
    </location>
</feature>
<sequence>MTFEAPVPFDVDALIRSVEAYWATDPSRSPVDRKIPIRDLLKHGRQSQESKRAHFQSELVARPFHRDGQQHPPPTNPEVPSFQSHLPRNLRRRPPQPTMKQPQQTIPRARTCSGRSHMPSATKRKRADIPNRAPKKRRSARPDENACDEWMEHIRNHDPGHGLASLMSFERVTSFRLAAAVLSKETVERCISLPSLTCGYLSDKLG</sequence>
<reference evidence="2" key="1">
    <citation type="journal article" date="2020" name="Stud. Mycol.">
        <title>101 Dothideomycetes genomes: a test case for predicting lifestyles and emergence of pathogens.</title>
        <authorList>
            <person name="Haridas S."/>
            <person name="Albert R."/>
            <person name="Binder M."/>
            <person name="Bloem J."/>
            <person name="Labutti K."/>
            <person name="Salamov A."/>
            <person name="Andreopoulos B."/>
            <person name="Baker S."/>
            <person name="Barry K."/>
            <person name="Bills G."/>
            <person name="Bluhm B."/>
            <person name="Cannon C."/>
            <person name="Castanera R."/>
            <person name="Culley D."/>
            <person name="Daum C."/>
            <person name="Ezra D."/>
            <person name="Gonzalez J."/>
            <person name="Henrissat B."/>
            <person name="Kuo A."/>
            <person name="Liang C."/>
            <person name="Lipzen A."/>
            <person name="Lutzoni F."/>
            <person name="Magnuson J."/>
            <person name="Mondo S."/>
            <person name="Nolan M."/>
            <person name="Ohm R."/>
            <person name="Pangilinan J."/>
            <person name="Park H.-J."/>
            <person name="Ramirez L."/>
            <person name="Alfaro M."/>
            <person name="Sun H."/>
            <person name="Tritt A."/>
            <person name="Yoshinaga Y."/>
            <person name="Zwiers L.-H."/>
            <person name="Turgeon B."/>
            <person name="Goodwin S."/>
            <person name="Spatafora J."/>
            <person name="Crous P."/>
            <person name="Grigoriev I."/>
        </authorList>
    </citation>
    <scope>NUCLEOTIDE SEQUENCE</scope>
    <source>
        <strain evidence="2">CBS 207.26</strain>
    </source>
</reference>
<organism evidence="2 3">
    <name type="scientific">Zopfia rhizophila CBS 207.26</name>
    <dbReference type="NCBI Taxonomy" id="1314779"/>
    <lineage>
        <taxon>Eukaryota</taxon>
        <taxon>Fungi</taxon>
        <taxon>Dikarya</taxon>
        <taxon>Ascomycota</taxon>
        <taxon>Pezizomycotina</taxon>
        <taxon>Dothideomycetes</taxon>
        <taxon>Dothideomycetes incertae sedis</taxon>
        <taxon>Zopfiaceae</taxon>
        <taxon>Zopfia</taxon>
    </lineage>
</organism>
<evidence type="ECO:0000313" key="3">
    <source>
        <dbReference type="Proteomes" id="UP000800200"/>
    </source>
</evidence>
<evidence type="ECO:0000256" key="1">
    <source>
        <dbReference type="SAM" id="MobiDB-lite"/>
    </source>
</evidence>
<accession>A0A6A6D867</accession>
<name>A0A6A6D867_9PEZI</name>
<gene>
    <name evidence="2" type="ORF">K469DRAFT_794023</name>
</gene>
<dbReference type="EMBL" id="ML995082">
    <property type="protein sequence ID" value="KAF2174389.1"/>
    <property type="molecule type" value="Genomic_DNA"/>
</dbReference>
<evidence type="ECO:0000313" key="2">
    <source>
        <dbReference type="EMBL" id="KAF2174389.1"/>
    </source>
</evidence>
<dbReference type="Proteomes" id="UP000800200">
    <property type="component" value="Unassembled WGS sequence"/>
</dbReference>
<proteinExistence type="predicted"/>
<keyword evidence="3" id="KW-1185">Reference proteome</keyword>
<protein>
    <submittedName>
        <fullName evidence="2">Uncharacterized protein</fullName>
    </submittedName>
</protein>